<protein>
    <submittedName>
        <fullName evidence="2">Uncharacterized protein</fullName>
    </submittedName>
</protein>
<dbReference type="AlphaFoldDB" id="A0A7J0CGR3"/>
<proteinExistence type="predicted"/>
<evidence type="ECO:0000313" key="3">
    <source>
        <dbReference type="Proteomes" id="UP000498740"/>
    </source>
</evidence>
<feature type="compositionally biased region" description="Basic residues" evidence="1">
    <location>
        <begin position="8"/>
        <end position="20"/>
    </location>
</feature>
<sequence length="72" mass="8675">MRAAREAGHRRRTKNRKVPRRGNDNAAVERMVRTVIRRRKRSLREQDVTVTDPPKARDVWLRVPHLWRGPER</sequence>
<evidence type="ECO:0000256" key="1">
    <source>
        <dbReference type="SAM" id="MobiDB-lite"/>
    </source>
</evidence>
<name>A0A7J0CGR3_STRMI</name>
<reference evidence="2 3" key="1">
    <citation type="submission" date="2020-05" db="EMBL/GenBank/DDBJ databases">
        <title>Whole genome shotgun sequence of Streptomyces microflavus NBRC 13062.</title>
        <authorList>
            <person name="Komaki H."/>
            <person name="Tamura T."/>
        </authorList>
    </citation>
    <scope>NUCLEOTIDE SEQUENCE [LARGE SCALE GENOMIC DNA]</scope>
    <source>
        <strain evidence="2 3">NBRC 13062</strain>
    </source>
</reference>
<dbReference type="Proteomes" id="UP000498740">
    <property type="component" value="Unassembled WGS sequence"/>
</dbReference>
<evidence type="ECO:0000313" key="2">
    <source>
        <dbReference type="EMBL" id="GFN01703.1"/>
    </source>
</evidence>
<accession>A0A7J0CGR3</accession>
<organism evidence="2 3">
    <name type="scientific">Streptomyces microflavus</name>
    <name type="common">Streptomyces lipmanii</name>
    <dbReference type="NCBI Taxonomy" id="1919"/>
    <lineage>
        <taxon>Bacteria</taxon>
        <taxon>Bacillati</taxon>
        <taxon>Actinomycetota</taxon>
        <taxon>Actinomycetes</taxon>
        <taxon>Kitasatosporales</taxon>
        <taxon>Streptomycetaceae</taxon>
        <taxon>Streptomyces</taxon>
    </lineage>
</organism>
<comment type="caution">
    <text evidence="2">The sequence shown here is derived from an EMBL/GenBank/DDBJ whole genome shotgun (WGS) entry which is preliminary data.</text>
</comment>
<gene>
    <name evidence="2" type="ORF">Smic_02590</name>
</gene>
<feature type="region of interest" description="Disordered" evidence="1">
    <location>
        <begin position="1"/>
        <end position="28"/>
    </location>
</feature>
<dbReference type="EMBL" id="BLWD01000001">
    <property type="protein sequence ID" value="GFN01703.1"/>
    <property type="molecule type" value="Genomic_DNA"/>
</dbReference>